<protein>
    <submittedName>
        <fullName evidence="2">Uncharacterized protein</fullName>
    </submittedName>
</protein>
<evidence type="ECO:0000313" key="3">
    <source>
        <dbReference type="Proteomes" id="UP000775213"/>
    </source>
</evidence>
<keyword evidence="3" id="KW-1185">Reference proteome</keyword>
<organism evidence="2 3">
    <name type="scientific">Dendrobium chrysotoxum</name>
    <name type="common">Orchid</name>
    <dbReference type="NCBI Taxonomy" id="161865"/>
    <lineage>
        <taxon>Eukaryota</taxon>
        <taxon>Viridiplantae</taxon>
        <taxon>Streptophyta</taxon>
        <taxon>Embryophyta</taxon>
        <taxon>Tracheophyta</taxon>
        <taxon>Spermatophyta</taxon>
        <taxon>Magnoliopsida</taxon>
        <taxon>Liliopsida</taxon>
        <taxon>Asparagales</taxon>
        <taxon>Orchidaceae</taxon>
        <taxon>Epidendroideae</taxon>
        <taxon>Malaxideae</taxon>
        <taxon>Dendrobiinae</taxon>
        <taxon>Dendrobium</taxon>
    </lineage>
</organism>
<evidence type="ECO:0000313" key="2">
    <source>
        <dbReference type="EMBL" id="KAH0460255.1"/>
    </source>
</evidence>
<dbReference type="AlphaFoldDB" id="A0AAV7GVZ6"/>
<dbReference type="EMBL" id="JAGFBR010000010">
    <property type="protein sequence ID" value="KAH0460255.1"/>
    <property type="molecule type" value="Genomic_DNA"/>
</dbReference>
<dbReference type="Proteomes" id="UP000775213">
    <property type="component" value="Unassembled WGS sequence"/>
</dbReference>
<comment type="caution">
    <text evidence="2">The sequence shown here is derived from an EMBL/GenBank/DDBJ whole genome shotgun (WGS) entry which is preliminary data.</text>
</comment>
<accession>A0AAV7GVZ6</accession>
<sequence>MGLAAETAAGGERGSGLADEAGAVAVALAGIGSGKVVEGGPPPWALWAPPRRRRPKPTTRPANARTATKKKKILVALPT</sequence>
<evidence type="ECO:0000256" key="1">
    <source>
        <dbReference type="SAM" id="MobiDB-lite"/>
    </source>
</evidence>
<reference evidence="2 3" key="1">
    <citation type="journal article" date="2021" name="Hortic Res">
        <title>Chromosome-scale assembly of the Dendrobium chrysotoxum genome enhances the understanding of orchid evolution.</title>
        <authorList>
            <person name="Zhang Y."/>
            <person name="Zhang G.Q."/>
            <person name="Zhang D."/>
            <person name="Liu X.D."/>
            <person name="Xu X.Y."/>
            <person name="Sun W.H."/>
            <person name="Yu X."/>
            <person name="Zhu X."/>
            <person name="Wang Z.W."/>
            <person name="Zhao X."/>
            <person name="Zhong W.Y."/>
            <person name="Chen H."/>
            <person name="Yin W.L."/>
            <person name="Huang T."/>
            <person name="Niu S.C."/>
            <person name="Liu Z.J."/>
        </authorList>
    </citation>
    <scope>NUCLEOTIDE SEQUENCE [LARGE SCALE GENOMIC DNA]</scope>
    <source>
        <strain evidence="2">Lindl</strain>
    </source>
</reference>
<feature type="region of interest" description="Disordered" evidence="1">
    <location>
        <begin position="39"/>
        <end position="71"/>
    </location>
</feature>
<proteinExistence type="predicted"/>
<gene>
    <name evidence="2" type="ORF">IEQ34_010918</name>
</gene>
<name>A0AAV7GVZ6_DENCH</name>